<comment type="similarity">
    <text evidence="7">Belongs to the RnpA family.</text>
</comment>
<evidence type="ECO:0000256" key="2">
    <source>
        <dbReference type="ARBA" id="ARBA00022694"/>
    </source>
</evidence>
<dbReference type="PANTHER" id="PTHR33992:SF1">
    <property type="entry name" value="RIBONUCLEASE P PROTEIN COMPONENT"/>
    <property type="match status" value="1"/>
</dbReference>
<dbReference type="InterPro" id="IPR020539">
    <property type="entry name" value="RNase_P_CS"/>
</dbReference>
<protein>
    <recommendedName>
        <fullName evidence="7 8">Ribonuclease P protein component</fullName>
        <shortName evidence="7">RNase P protein</shortName>
        <shortName evidence="7">RNaseP protein</shortName>
        <ecNumber evidence="7 8">3.1.26.5</ecNumber>
    </recommendedName>
    <alternativeName>
        <fullName evidence="7">Protein C5</fullName>
    </alternativeName>
</protein>
<evidence type="ECO:0000256" key="4">
    <source>
        <dbReference type="ARBA" id="ARBA00022759"/>
    </source>
</evidence>
<dbReference type="EC" id="3.1.26.5" evidence="7 8"/>
<keyword evidence="5 7" id="KW-0378">Hydrolase</keyword>
<comment type="subunit">
    <text evidence="7">Consists of a catalytic RNA component (M1 or rnpB) and a protein subunit.</text>
</comment>
<dbReference type="PANTHER" id="PTHR33992">
    <property type="entry name" value="RIBONUCLEASE P PROTEIN COMPONENT"/>
    <property type="match status" value="1"/>
</dbReference>
<keyword evidence="6 7" id="KW-0694">RNA-binding</keyword>
<comment type="caution">
    <text evidence="9">The sequence shown here is derived from an EMBL/GenBank/DDBJ whole genome shotgun (WGS) entry which is preliminary data.</text>
</comment>
<dbReference type="InterPro" id="IPR000100">
    <property type="entry name" value="RNase_P"/>
</dbReference>
<evidence type="ECO:0000256" key="1">
    <source>
        <dbReference type="ARBA" id="ARBA00002663"/>
    </source>
</evidence>
<evidence type="ECO:0000256" key="5">
    <source>
        <dbReference type="ARBA" id="ARBA00022801"/>
    </source>
</evidence>
<keyword evidence="10" id="KW-1185">Reference proteome</keyword>
<dbReference type="Proteomes" id="UP001595793">
    <property type="component" value="Unassembled WGS sequence"/>
</dbReference>
<comment type="catalytic activity">
    <reaction evidence="7">
        <text>Endonucleolytic cleavage of RNA, removing 5'-extranucleotides from tRNA precursor.</text>
        <dbReference type="EC" id="3.1.26.5"/>
    </reaction>
</comment>
<evidence type="ECO:0000256" key="7">
    <source>
        <dbReference type="HAMAP-Rule" id="MF_00227"/>
    </source>
</evidence>
<evidence type="ECO:0000313" key="9">
    <source>
        <dbReference type="EMBL" id="MFC4026587.1"/>
    </source>
</evidence>
<dbReference type="Pfam" id="PF00825">
    <property type="entry name" value="Ribonuclease_P"/>
    <property type="match status" value="1"/>
</dbReference>
<accession>A0ABV8H3B4</accession>
<evidence type="ECO:0000313" key="10">
    <source>
        <dbReference type="Proteomes" id="UP001595793"/>
    </source>
</evidence>
<dbReference type="SUPFAM" id="SSF54211">
    <property type="entry name" value="Ribosomal protein S5 domain 2-like"/>
    <property type="match status" value="1"/>
</dbReference>
<dbReference type="InterPro" id="IPR020568">
    <property type="entry name" value="Ribosomal_Su5_D2-typ_SF"/>
</dbReference>
<dbReference type="InterPro" id="IPR014721">
    <property type="entry name" value="Ribsml_uS5_D2-typ_fold_subgr"/>
</dbReference>
<reference evidence="10" key="1">
    <citation type="journal article" date="2019" name="Int. J. Syst. Evol. Microbiol.">
        <title>The Global Catalogue of Microorganisms (GCM) 10K type strain sequencing project: providing services to taxonomists for standard genome sequencing and annotation.</title>
        <authorList>
            <consortium name="The Broad Institute Genomics Platform"/>
            <consortium name="The Broad Institute Genome Sequencing Center for Infectious Disease"/>
            <person name="Wu L."/>
            <person name="Ma J."/>
        </authorList>
    </citation>
    <scope>NUCLEOTIDE SEQUENCE [LARGE SCALE GENOMIC DNA]</scope>
    <source>
        <strain evidence="10">CECT 9128</strain>
    </source>
</reference>
<proteinExistence type="inferred from homology"/>
<evidence type="ECO:0000256" key="8">
    <source>
        <dbReference type="NCBIfam" id="TIGR00188"/>
    </source>
</evidence>
<dbReference type="HAMAP" id="MF_00227">
    <property type="entry name" value="RNase_P"/>
    <property type="match status" value="1"/>
</dbReference>
<keyword evidence="2 7" id="KW-0819">tRNA processing</keyword>
<comment type="function">
    <text evidence="1 7">RNaseP catalyzes the removal of the 5'-leader sequence from pre-tRNA to produce the mature 5'-terminus. It can also cleave other RNA substrates such as 4.5S RNA. The protein component plays an auxiliary but essential role in vivo by binding to the 5'-leader sequence and broadening the substrate specificity of the ribozyme.</text>
</comment>
<evidence type="ECO:0000256" key="6">
    <source>
        <dbReference type="ARBA" id="ARBA00022884"/>
    </source>
</evidence>
<dbReference type="Gene3D" id="3.30.230.10">
    <property type="match status" value="1"/>
</dbReference>
<keyword evidence="4 7" id="KW-0255">Endonuclease</keyword>
<dbReference type="RefSeq" id="WP_290235998.1">
    <property type="nucleotide sequence ID" value="NZ_JAUFPZ010000002.1"/>
</dbReference>
<dbReference type="NCBIfam" id="TIGR00188">
    <property type="entry name" value="rnpA"/>
    <property type="match status" value="1"/>
</dbReference>
<name>A0ABV8H3B4_9FLAO</name>
<dbReference type="EMBL" id="JBHSAS010000006">
    <property type="protein sequence ID" value="MFC4026587.1"/>
    <property type="molecule type" value="Genomic_DNA"/>
</dbReference>
<dbReference type="GO" id="GO:0004526">
    <property type="term" value="F:ribonuclease P activity"/>
    <property type="evidence" value="ECO:0007669"/>
    <property type="project" value="UniProtKB-EC"/>
</dbReference>
<organism evidence="9 10">
    <name type="scientific">Zunongwangia endophytica</name>
    <dbReference type="NCBI Taxonomy" id="1808945"/>
    <lineage>
        <taxon>Bacteria</taxon>
        <taxon>Pseudomonadati</taxon>
        <taxon>Bacteroidota</taxon>
        <taxon>Flavobacteriia</taxon>
        <taxon>Flavobacteriales</taxon>
        <taxon>Flavobacteriaceae</taxon>
        <taxon>Zunongwangia</taxon>
    </lineage>
</organism>
<gene>
    <name evidence="7 9" type="primary">rnpA</name>
    <name evidence="9" type="ORF">ACFOS1_04165</name>
</gene>
<dbReference type="PROSITE" id="PS00648">
    <property type="entry name" value="RIBONUCLEASE_P"/>
    <property type="match status" value="1"/>
</dbReference>
<keyword evidence="3 7" id="KW-0540">Nuclease</keyword>
<sequence>MEEGFKKHEKLKSKILIDKLFAEGVSIKNYPLRLVYIPITSQDTSVASAKNQYFKTGFSVPKKFVKTAVQRNRIKRLMRESFRKNKYLVTTGAKQQYALMFIYLSREDISQIKMEQLMLNLLERLKRKEQISVESI</sequence>
<evidence type="ECO:0000256" key="3">
    <source>
        <dbReference type="ARBA" id="ARBA00022722"/>
    </source>
</evidence>